<sequence length="334" mass="35700">MQEQVTLKCVSCDTSFEPGPNGGFCPSCDTPHPDYAGSDGDGDEEATEDDSESTGVEDDESEDVVDEAETDESKVDDDSDADEQEEAVEGAEPDGESAEDDELEEEAAEPEAETVEDDADEDELEEEAAEPDVDESQVDDESEPDQADETAADEDEPTADETCHSCGAEVDASMAFCPDCGAELEEDDEPELTACPSCENPVDDEAYCPSCGLHLDPIREGEESADDASTADVPEEVTLVINGEEYTFGDGDTFGRQDGEWLEDLVEASGGRDEVTYVSSEHLEFSVEDDGIYAVDVSTNGTRHNGTEIDGTSAKLEDGDSLELADRAELEVSL</sequence>
<dbReference type="Gene3D" id="2.60.200.20">
    <property type="match status" value="1"/>
</dbReference>
<protein>
    <submittedName>
        <fullName evidence="3">FHA domain-containing protein</fullName>
    </submittedName>
</protein>
<evidence type="ECO:0000313" key="3">
    <source>
        <dbReference type="EMBL" id="SDR17519.1"/>
    </source>
</evidence>
<feature type="compositionally biased region" description="Acidic residues" evidence="1">
    <location>
        <begin position="40"/>
        <end position="159"/>
    </location>
</feature>
<proteinExistence type="predicted"/>
<dbReference type="AlphaFoldDB" id="A0A1H1GWK2"/>
<dbReference type="Pfam" id="PF00498">
    <property type="entry name" value="FHA"/>
    <property type="match status" value="1"/>
</dbReference>
<dbReference type="InterPro" id="IPR008984">
    <property type="entry name" value="SMAD_FHA_dom_sf"/>
</dbReference>
<name>A0A1H1GWK2_NATTX</name>
<dbReference type="InterPro" id="IPR000253">
    <property type="entry name" value="FHA_dom"/>
</dbReference>
<evidence type="ECO:0000256" key="1">
    <source>
        <dbReference type="SAM" id="MobiDB-lite"/>
    </source>
</evidence>
<dbReference type="RefSeq" id="WP_090382502.1">
    <property type="nucleotide sequence ID" value="NZ_FNLC01000002.1"/>
</dbReference>
<dbReference type="InterPro" id="IPR029037">
    <property type="entry name" value="DUF1407/YfgJ-like_sf"/>
</dbReference>
<dbReference type="SUPFAM" id="SSF49879">
    <property type="entry name" value="SMAD/FHA domain"/>
    <property type="match status" value="1"/>
</dbReference>
<dbReference type="Proteomes" id="UP000198848">
    <property type="component" value="Unassembled WGS sequence"/>
</dbReference>
<feature type="region of interest" description="Disordered" evidence="1">
    <location>
        <begin position="12"/>
        <end position="165"/>
    </location>
</feature>
<reference evidence="4" key="1">
    <citation type="submission" date="2016-10" db="EMBL/GenBank/DDBJ databases">
        <authorList>
            <person name="Varghese N."/>
            <person name="Submissions S."/>
        </authorList>
    </citation>
    <scope>NUCLEOTIDE SEQUENCE [LARGE SCALE GENOMIC DNA]</scope>
    <source>
        <strain evidence="4">DSM 24767</strain>
    </source>
</reference>
<dbReference type="STRING" id="1095778.SAMN04489842_2651"/>
<dbReference type="InterPro" id="IPR025874">
    <property type="entry name" value="DZR"/>
</dbReference>
<dbReference type="Gene3D" id="2.10.290.10">
    <property type="entry name" value="YfgJ-like"/>
    <property type="match status" value="1"/>
</dbReference>
<dbReference type="Pfam" id="PF12773">
    <property type="entry name" value="DZR"/>
    <property type="match status" value="1"/>
</dbReference>
<dbReference type="EMBL" id="FNLC01000002">
    <property type="protein sequence ID" value="SDR17519.1"/>
    <property type="molecule type" value="Genomic_DNA"/>
</dbReference>
<feature type="region of interest" description="Disordered" evidence="1">
    <location>
        <begin position="298"/>
        <end position="317"/>
    </location>
</feature>
<dbReference type="SUPFAM" id="SSF161187">
    <property type="entry name" value="YfgJ-like"/>
    <property type="match status" value="1"/>
</dbReference>
<keyword evidence="4" id="KW-1185">Reference proteome</keyword>
<dbReference type="PROSITE" id="PS50006">
    <property type="entry name" value="FHA_DOMAIN"/>
    <property type="match status" value="1"/>
</dbReference>
<evidence type="ECO:0000259" key="2">
    <source>
        <dbReference type="PROSITE" id="PS50006"/>
    </source>
</evidence>
<feature type="domain" description="FHA" evidence="2">
    <location>
        <begin position="252"/>
        <end position="309"/>
    </location>
</feature>
<evidence type="ECO:0000313" key="4">
    <source>
        <dbReference type="Proteomes" id="UP000198848"/>
    </source>
</evidence>
<accession>A0A1H1GWK2</accession>
<dbReference type="CDD" id="cd00060">
    <property type="entry name" value="FHA"/>
    <property type="match status" value="1"/>
</dbReference>
<gene>
    <name evidence="3" type="ORF">SAMN04489842_2651</name>
</gene>
<dbReference type="OrthoDB" id="206075at2157"/>
<organism evidence="3 4">
    <name type="scientific">Natronobacterium texcoconense</name>
    <dbReference type="NCBI Taxonomy" id="1095778"/>
    <lineage>
        <taxon>Archaea</taxon>
        <taxon>Methanobacteriati</taxon>
        <taxon>Methanobacteriota</taxon>
        <taxon>Stenosarchaea group</taxon>
        <taxon>Halobacteria</taxon>
        <taxon>Halobacteriales</taxon>
        <taxon>Natrialbaceae</taxon>
        <taxon>Natronobacterium</taxon>
    </lineage>
</organism>